<feature type="transmembrane region" description="Helical" evidence="6">
    <location>
        <begin position="138"/>
        <end position="158"/>
    </location>
</feature>
<feature type="transmembrane region" description="Helical" evidence="6">
    <location>
        <begin position="12"/>
        <end position="34"/>
    </location>
</feature>
<dbReference type="InterPro" id="IPR011701">
    <property type="entry name" value="MFS"/>
</dbReference>
<dbReference type="GO" id="GO:0005886">
    <property type="term" value="C:plasma membrane"/>
    <property type="evidence" value="ECO:0007669"/>
    <property type="project" value="UniProtKB-SubCell"/>
</dbReference>
<feature type="transmembrane region" description="Helical" evidence="6">
    <location>
        <begin position="358"/>
        <end position="380"/>
    </location>
</feature>
<reference evidence="7" key="1">
    <citation type="submission" date="2014-07" db="EMBL/GenBank/DDBJ databases">
        <authorList>
            <person name="Zhang J.E."/>
            <person name="Yang H."/>
            <person name="Guo J."/>
            <person name="Deng Z."/>
            <person name="Luo H."/>
            <person name="Luo M."/>
            <person name="Zhao B."/>
        </authorList>
    </citation>
    <scope>NUCLEOTIDE SEQUENCE</scope>
    <source>
        <strain evidence="7">AM4</strain>
    </source>
</reference>
<name>A0A1L7RE07_9ACTO</name>
<feature type="transmembrane region" description="Helical" evidence="6">
    <location>
        <begin position="291"/>
        <end position="311"/>
    </location>
</feature>
<dbReference type="Gene3D" id="1.20.1250.20">
    <property type="entry name" value="MFS general substrate transporter like domains"/>
    <property type="match status" value="1"/>
</dbReference>
<dbReference type="AlphaFoldDB" id="A0A1L7RE07"/>
<dbReference type="GO" id="GO:0022857">
    <property type="term" value="F:transmembrane transporter activity"/>
    <property type="evidence" value="ECO:0007669"/>
    <property type="project" value="InterPro"/>
</dbReference>
<organism evidence="7">
    <name type="scientific">Actinomyces succiniciruminis</name>
    <dbReference type="NCBI Taxonomy" id="1522002"/>
    <lineage>
        <taxon>Bacteria</taxon>
        <taxon>Bacillati</taxon>
        <taxon>Actinomycetota</taxon>
        <taxon>Actinomycetes</taxon>
        <taxon>Actinomycetales</taxon>
        <taxon>Actinomycetaceae</taxon>
        <taxon>Actinomyces</taxon>
    </lineage>
</organism>
<dbReference type="PANTHER" id="PTHR23513">
    <property type="entry name" value="INTEGRAL MEMBRANE EFFLUX PROTEIN-RELATED"/>
    <property type="match status" value="1"/>
</dbReference>
<gene>
    <name evidence="7" type="ORF">AAM4_2409</name>
</gene>
<feature type="transmembrane region" description="Helical" evidence="6">
    <location>
        <begin position="40"/>
        <end position="58"/>
    </location>
</feature>
<feature type="transmembrane region" description="Helical" evidence="6">
    <location>
        <begin position="164"/>
        <end position="184"/>
    </location>
</feature>
<evidence type="ECO:0000313" key="7">
    <source>
        <dbReference type="EMBL" id="CED92241.1"/>
    </source>
</evidence>
<evidence type="ECO:0000256" key="6">
    <source>
        <dbReference type="SAM" id="Phobius"/>
    </source>
</evidence>
<feature type="transmembrane region" description="Helical" evidence="6">
    <location>
        <begin position="268"/>
        <end position="285"/>
    </location>
</feature>
<dbReference type="PANTHER" id="PTHR23513:SF6">
    <property type="entry name" value="MAJOR FACILITATOR SUPERFAMILY ASSOCIATED DOMAIN-CONTAINING PROTEIN"/>
    <property type="match status" value="1"/>
</dbReference>
<feature type="transmembrane region" description="Helical" evidence="6">
    <location>
        <begin position="331"/>
        <end position="352"/>
    </location>
</feature>
<keyword evidence="3 6" id="KW-0812">Transmembrane</keyword>
<feature type="transmembrane region" description="Helical" evidence="6">
    <location>
        <begin position="238"/>
        <end position="261"/>
    </location>
</feature>
<dbReference type="SUPFAM" id="SSF103473">
    <property type="entry name" value="MFS general substrate transporter"/>
    <property type="match status" value="1"/>
</dbReference>
<keyword evidence="2" id="KW-1003">Cell membrane</keyword>
<keyword evidence="4 6" id="KW-1133">Transmembrane helix</keyword>
<dbReference type="EMBL" id="LK995535">
    <property type="protein sequence ID" value="CED92241.1"/>
    <property type="molecule type" value="Genomic_DNA"/>
</dbReference>
<proteinExistence type="predicted"/>
<dbReference type="RefSeq" id="WP_244671694.1">
    <property type="nucleotide sequence ID" value="NZ_LK995535.1"/>
</dbReference>
<accession>A0A1L7RE07</accession>
<evidence type="ECO:0000256" key="4">
    <source>
        <dbReference type="ARBA" id="ARBA00022989"/>
    </source>
</evidence>
<protein>
    <submittedName>
        <fullName evidence="7">Major facilitator superfamily domain, general substrate transporter</fullName>
    </submittedName>
</protein>
<evidence type="ECO:0000256" key="2">
    <source>
        <dbReference type="ARBA" id="ARBA00022475"/>
    </source>
</evidence>
<evidence type="ECO:0000256" key="5">
    <source>
        <dbReference type="ARBA" id="ARBA00023136"/>
    </source>
</evidence>
<sequence length="395" mass="40110">MMSRRDVGLFAFARGVSNFGGNGAHVALLIVLANEGSSHIGFYLGAVAFVSVAFAPLNGFLADRVDAKRVLVTCDLLCAGCFLVLALSGGRAEFITPCGVMSALFEGPSNIAGVAAIGRQSGDRVTQAFGAVESARNVGNVVGPAASAILVSSFGPGFAFGTNALTFALSACVISFISGFPASLNGPRRDRVAVFGTLMRYRGLMRLIIAWIAVAGVASLVVVADPFRAAEASKSDDWSGLLGTVLSARALGALCGSVIVTSSWKMRGGAFTEVGLVAMSLSLVGMGATDYAAVMVCCSFLFGCGDSFAFVGRVTLVSEMVDSGALGRAQAAFDAVVGCVLTVAPSIGALVIGGLGAATAQLVSSGVLLASALWIFLSILQGNAVMARRLEGTDS</sequence>
<keyword evidence="5 6" id="KW-0472">Membrane</keyword>
<comment type="subcellular location">
    <subcellularLocation>
        <location evidence="1">Cell membrane</location>
        <topology evidence="1">Multi-pass membrane protein</topology>
    </subcellularLocation>
</comment>
<dbReference type="InterPro" id="IPR036259">
    <property type="entry name" value="MFS_trans_sf"/>
</dbReference>
<dbReference type="Pfam" id="PF07690">
    <property type="entry name" value="MFS_1"/>
    <property type="match status" value="1"/>
</dbReference>
<feature type="transmembrane region" description="Helical" evidence="6">
    <location>
        <begin position="204"/>
        <end position="223"/>
    </location>
</feature>
<evidence type="ECO:0000256" key="3">
    <source>
        <dbReference type="ARBA" id="ARBA00022692"/>
    </source>
</evidence>
<evidence type="ECO:0000256" key="1">
    <source>
        <dbReference type="ARBA" id="ARBA00004651"/>
    </source>
</evidence>